<dbReference type="PANTHER" id="PTHR31126">
    <property type="entry name" value="TYROSINE-PROTEIN PHOSPHATASE"/>
    <property type="match status" value="1"/>
</dbReference>
<dbReference type="InterPro" id="IPR029021">
    <property type="entry name" value="Prot-tyrosine_phosphatase-like"/>
</dbReference>
<protein>
    <submittedName>
        <fullName evidence="1">Unannotated protein</fullName>
    </submittedName>
</protein>
<accession>A0A6J5YM75</accession>
<dbReference type="PROSITE" id="PS00383">
    <property type="entry name" value="TYR_PHOSPHATASE_1"/>
    <property type="match status" value="1"/>
</dbReference>
<dbReference type="Pfam" id="PF13350">
    <property type="entry name" value="Y_phosphatase3"/>
    <property type="match status" value="1"/>
</dbReference>
<name>A0A6J5YM75_9ZZZZ</name>
<proteinExistence type="predicted"/>
<dbReference type="AlphaFoldDB" id="A0A6J5YM75"/>
<dbReference type="Gene3D" id="3.90.190.10">
    <property type="entry name" value="Protein tyrosine phosphatase superfamily"/>
    <property type="match status" value="1"/>
</dbReference>
<gene>
    <name evidence="1" type="ORF">UFOPK1392_02327</name>
</gene>
<sequence>MNPTLTSSLHIVTDPLDDATADHPDRQIHFRGTFNFRDLGGYRARAGQTVRWRTLFRADALHRMDTEELQELRELDVRTVLDLRTQVELDEGRIEADHLGITHFHMPVLGLVWEPEDLDPDADAGAVLGDLYIDMLTVGAPALAAALDTIASSDHLPAVFHCAAGKDRTGVLAAIVLSLLGVDESIIVADYHRTAKSMDALMERLATERPEALTAMTDQPSPYMKTPPEAMTGFLAHVRSEHGSVLGYVRSIGVSADTIEAINHNLLV</sequence>
<dbReference type="SUPFAM" id="SSF52799">
    <property type="entry name" value="(Phosphotyrosine protein) phosphatases II"/>
    <property type="match status" value="1"/>
</dbReference>
<organism evidence="1">
    <name type="scientific">freshwater metagenome</name>
    <dbReference type="NCBI Taxonomy" id="449393"/>
    <lineage>
        <taxon>unclassified sequences</taxon>
        <taxon>metagenomes</taxon>
        <taxon>ecological metagenomes</taxon>
    </lineage>
</organism>
<dbReference type="EMBL" id="CAEMXZ010000168">
    <property type="protein sequence ID" value="CAB4324552.1"/>
    <property type="molecule type" value="Genomic_DNA"/>
</dbReference>
<evidence type="ECO:0000313" key="1">
    <source>
        <dbReference type="EMBL" id="CAB4324552.1"/>
    </source>
</evidence>
<reference evidence="1" key="1">
    <citation type="submission" date="2020-05" db="EMBL/GenBank/DDBJ databases">
        <authorList>
            <person name="Chiriac C."/>
            <person name="Salcher M."/>
            <person name="Ghai R."/>
            <person name="Kavagutti S V."/>
        </authorList>
    </citation>
    <scope>NUCLEOTIDE SEQUENCE</scope>
</reference>
<dbReference type="PANTHER" id="PTHR31126:SF1">
    <property type="entry name" value="TYROSINE SPECIFIC PROTEIN PHOSPHATASES DOMAIN-CONTAINING PROTEIN"/>
    <property type="match status" value="1"/>
</dbReference>
<dbReference type="InterPro" id="IPR016130">
    <property type="entry name" value="Tyr_Pase_AS"/>
</dbReference>
<dbReference type="InterPro" id="IPR026893">
    <property type="entry name" value="Tyr/Ser_Pase_IphP-type"/>
</dbReference>
<dbReference type="GO" id="GO:0004721">
    <property type="term" value="F:phosphoprotein phosphatase activity"/>
    <property type="evidence" value="ECO:0007669"/>
    <property type="project" value="InterPro"/>
</dbReference>